<dbReference type="AlphaFoldDB" id="A0A165GW52"/>
<reference evidence="3 4" key="1">
    <citation type="journal article" date="2016" name="Mol. Biol. Evol.">
        <title>Comparative Genomics of Early-Diverging Mushroom-Forming Fungi Provides Insights into the Origins of Lignocellulose Decay Capabilities.</title>
        <authorList>
            <person name="Nagy L.G."/>
            <person name="Riley R."/>
            <person name="Tritt A."/>
            <person name="Adam C."/>
            <person name="Daum C."/>
            <person name="Floudas D."/>
            <person name="Sun H."/>
            <person name="Yadav J.S."/>
            <person name="Pangilinan J."/>
            <person name="Larsson K.H."/>
            <person name="Matsuura K."/>
            <person name="Barry K."/>
            <person name="Labutti K."/>
            <person name="Kuo R."/>
            <person name="Ohm R.A."/>
            <person name="Bhattacharya S.S."/>
            <person name="Shirouzu T."/>
            <person name="Yoshinaga Y."/>
            <person name="Martin F.M."/>
            <person name="Grigoriev I.V."/>
            <person name="Hibbett D.S."/>
        </authorList>
    </citation>
    <scope>NUCLEOTIDE SEQUENCE [LARGE SCALE GENOMIC DNA]</scope>
    <source>
        <strain evidence="3 4">HHB12029</strain>
    </source>
</reference>
<proteinExistence type="predicted"/>
<protein>
    <submittedName>
        <fullName evidence="3">Uncharacterized protein</fullName>
    </submittedName>
</protein>
<feature type="region of interest" description="Disordered" evidence="1">
    <location>
        <begin position="104"/>
        <end position="124"/>
    </location>
</feature>
<evidence type="ECO:0000256" key="2">
    <source>
        <dbReference type="SAM" id="Phobius"/>
    </source>
</evidence>
<keyword evidence="2" id="KW-0472">Membrane</keyword>
<keyword evidence="2" id="KW-1133">Transmembrane helix</keyword>
<name>A0A165GW52_EXIGL</name>
<dbReference type="Proteomes" id="UP000077266">
    <property type="component" value="Unassembled WGS sequence"/>
</dbReference>
<evidence type="ECO:0000313" key="3">
    <source>
        <dbReference type="EMBL" id="KZV91090.1"/>
    </source>
</evidence>
<dbReference type="InParanoid" id="A0A165GW52"/>
<evidence type="ECO:0000256" key="1">
    <source>
        <dbReference type="SAM" id="MobiDB-lite"/>
    </source>
</evidence>
<evidence type="ECO:0000313" key="4">
    <source>
        <dbReference type="Proteomes" id="UP000077266"/>
    </source>
</evidence>
<accession>A0A165GW52</accession>
<keyword evidence="4" id="KW-1185">Reference proteome</keyword>
<feature type="transmembrane region" description="Helical" evidence="2">
    <location>
        <begin position="856"/>
        <end position="881"/>
    </location>
</feature>
<keyword evidence="2" id="KW-0812">Transmembrane</keyword>
<gene>
    <name evidence="3" type="ORF">EXIGLDRAFT_837386</name>
</gene>
<organism evidence="3 4">
    <name type="scientific">Exidia glandulosa HHB12029</name>
    <dbReference type="NCBI Taxonomy" id="1314781"/>
    <lineage>
        <taxon>Eukaryota</taxon>
        <taxon>Fungi</taxon>
        <taxon>Dikarya</taxon>
        <taxon>Basidiomycota</taxon>
        <taxon>Agaricomycotina</taxon>
        <taxon>Agaricomycetes</taxon>
        <taxon>Auriculariales</taxon>
        <taxon>Exidiaceae</taxon>
        <taxon>Exidia</taxon>
    </lineage>
</organism>
<dbReference type="EMBL" id="KV426035">
    <property type="protein sequence ID" value="KZV91090.1"/>
    <property type="molecule type" value="Genomic_DNA"/>
</dbReference>
<sequence>MDVLSVVMISGNHRKILHSRHSLQSLAIADFRYVDKLIEHVQTDHARRCLCKDTQLENKLWISTSSTAVRSPVNFASLTPFPPNATTADVLRRSPLLLYVRLQESKKRQRSPQPEDTAPRKALRPPLVSKGKALSLVSKGDKLLQIVQTSASSPEPGWETRGNFRAALNTPNGVLIDNSAALGAVCNKALVDPKSRVCVLFASPSEFSAKRFSSTLAFAYDMSTPGLFSSISNKIDFLGQLASPTYAVLELDFDMALRGLGMGARYRDTTDSIQGWLEAFIAWRVELFVEKYSSLPSLRGFPRNSEIRQLIPTLLERLTKDRTSLLVCIHAFELTLERASLCSLWESRGIHATIRPVIKFVDDVLFAPLAASHKRKGIVFKIAITGTNPHVYLDWTKLADLPYQDVSLSLAALPLHGYTWEQCLTALRTFWQRLHTTGVAKDDLQTALNVPHDKLWRLRPEDARAVGSKTVPIDPATLIQMTNLLDNSRAARKVSTTRQPLTVGDFDTNVKLLKRYQACLPMLFPLVRDSPAFFRELVRDADAPLSYPLVKVPASAGWTWTYAQLGDADTPRCEAKSLQLALLVSLGLLKVQPLKDRDDAWKVCVAGPHAMQTLKTIIAEVDAYTRRELNPEAKISVNDFTLVWLRKVILEILNGKRMPAPKNEAEFQGIVLDLLRDFLQFNGQWRHQAQPEAWFRCGTKQKRWDGRGDIVMLLKIDNIWRVYIIELKYFLAGATAAATQAFLQEHNRALPDATPEYFKAALEIVKFPAGWVARLAKRALPGFDAKASVLTESDLRANYFDRKTKTWAIKTAMVMRQWAPQQVQTYVDGAVQGVGEELGEDVPGIADVRYTKYEEAAAGVVLTVFIPIALVLISNVLIYGAEGTKRNAHFRPAMAGVYHWTQDPTDGDIESVRKAKHTSRGE</sequence>